<feature type="domain" description="OTU" evidence="3">
    <location>
        <begin position="171"/>
        <end position="304"/>
    </location>
</feature>
<keyword evidence="5" id="KW-1185">Reference proteome</keyword>
<evidence type="ECO:0000256" key="2">
    <source>
        <dbReference type="SAM" id="MobiDB-lite"/>
    </source>
</evidence>
<dbReference type="PROSITE" id="PS50802">
    <property type="entry name" value="OTU"/>
    <property type="match status" value="1"/>
</dbReference>
<dbReference type="GO" id="GO:0016579">
    <property type="term" value="P:protein deubiquitination"/>
    <property type="evidence" value="ECO:0007669"/>
    <property type="project" value="TreeGrafter"/>
</dbReference>
<dbReference type="PANTHER" id="PTHR12419">
    <property type="entry name" value="OTU DOMAIN CONTAINING PROTEIN"/>
    <property type="match status" value="1"/>
</dbReference>
<dbReference type="Pfam" id="PF02338">
    <property type="entry name" value="OTU"/>
    <property type="match status" value="1"/>
</dbReference>
<feature type="coiled-coil region" evidence="1">
    <location>
        <begin position="5"/>
        <end position="65"/>
    </location>
</feature>
<dbReference type="AlphaFoldDB" id="A0A1C7NCH1"/>
<dbReference type="PANTHER" id="PTHR12419:SF10">
    <property type="entry name" value="DEUBIQUITINASE OTUD6B"/>
    <property type="match status" value="1"/>
</dbReference>
<dbReference type="STRING" id="101091.A0A1C7NCH1"/>
<dbReference type="InParanoid" id="A0A1C7NCH1"/>
<gene>
    <name evidence="4" type="primary">OTUD6B</name>
    <name evidence="4" type="ORF">A0J61_05136</name>
</gene>
<dbReference type="FunCoup" id="A0A1C7NCH1">
    <property type="interactions" value="414"/>
</dbReference>
<reference evidence="4 5" key="1">
    <citation type="submission" date="2016-03" db="EMBL/GenBank/DDBJ databases">
        <title>Choanephora cucurbitarum.</title>
        <authorList>
            <person name="Min B."/>
            <person name="Park H."/>
            <person name="Park J.-H."/>
            <person name="Shin H.-D."/>
            <person name="Choi I.-G."/>
        </authorList>
    </citation>
    <scope>NUCLEOTIDE SEQUENCE [LARGE SCALE GENOMIC DNA]</scope>
    <source>
        <strain evidence="4 5">KUS-F28377</strain>
    </source>
</reference>
<keyword evidence="1" id="KW-0175">Coiled coil</keyword>
<proteinExistence type="predicted"/>
<dbReference type="OrthoDB" id="415023at2759"/>
<comment type="caution">
    <text evidence="4">The sequence shown here is derived from an EMBL/GenBank/DDBJ whole genome shotgun (WGS) entry which is preliminary data.</text>
</comment>
<dbReference type="InterPro" id="IPR050704">
    <property type="entry name" value="Peptidase_C85-like"/>
</dbReference>
<feature type="region of interest" description="Disordered" evidence="2">
    <location>
        <begin position="71"/>
        <end position="128"/>
    </location>
</feature>
<protein>
    <submittedName>
        <fullName evidence="4">OTU domain-containing protein 6B</fullName>
    </submittedName>
</protein>
<feature type="compositionally biased region" description="Acidic residues" evidence="2">
    <location>
        <begin position="80"/>
        <end position="90"/>
    </location>
</feature>
<evidence type="ECO:0000313" key="5">
    <source>
        <dbReference type="Proteomes" id="UP000093000"/>
    </source>
</evidence>
<dbReference type="InterPro" id="IPR038765">
    <property type="entry name" value="Papain-like_cys_pep_sf"/>
</dbReference>
<dbReference type="EMBL" id="LUGH01000270">
    <property type="protein sequence ID" value="OBZ86817.1"/>
    <property type="molecule type" value="Genomic_DNA"/>
</dbReference>
<accession>A0A1C7NCH1</accession>
<dbReference type="SUPFAM" id="SSF54001">
    <property type="entry name" value="Cysteine proteinases"/>
    <property type="match status" value="1"/>
</dbReference>
<dbReference type="Proteomes" id="UP000093000">
    <property type="component" value="Unassembled WGS sequence"/>
</dbReference>
<name>A0A1C7NCH1_9FUNG</name>
<dbReference type="InterPro" id="IPR003323">
    <property type="entry name" value="OTU_dom"/>
</dbReference>
<feature type="compositionally biased region" description="Basic and acidic residues" evidence="2">
    <location>
        <begin position="101"/>
        <end position="110"/>
    </location>
</feature>
<evidence type="ECO:0000259" key="3">
    <source>
        <dbReference type="PROSITE" id="PS50802"/>
    </source>
</evidence>
<evidence type="ECO:0000256" key="1">
    <source>
        <dbReference type="SAM" id="Coils"/>
    </source>
</evidence>
<evidence type="ECO:0000313" key="4">
    <source>
        <dbReference type="EMBL" id="OBZ86817.1"/>
    </source>
</evidence>
<dbReference type="CDD" id="cd22748">
    <property type="entry name" value="OTU_OTUD6-like"/>
    <property type="match status" value="1"/>
</dbReference>
<organism evidence="4 5">
    <name type="scientific">Choanephora cucurbitarum</name>
    <dbReference type="NCBI Taxonomy" id="101091"/>
    <lineage>
        <taxon>Eukaryota</taxon>
        <taxon>Fungi</taxon>
        <taxon>Fungi incertae sedis</taxon>
        <taxon>Mucoromycota</taxon>
        <taxon>Mucoromycotina</taxon>
        <taxon>Mucoromycetes</taxon>
        <taxon>Mucorales</taxon>
        <taxon>Mucorineae</taxon>
        <taxon>Choanephoraceae</taxon>
        <taxon>Choanephoroideae</taxon>
        <taxon>Choanephora</taxon>
    </lineage>
</organism>
<dbReference type="GO" id="GO:0004843">
    <property type="term" value="F:cysteine-type deubiquitinase activity"/>
    <property type="evidence" value="ECO:0007669"/>
    <property type="project" value="TreeGrafter"/>
</dbReference>
<dbReference type="Gene3D" id="3.90.70.80">
    <property type="match status" value="1"/>
</dbReference>
<sequence length="304" mass="35130">MTDHAEILTLSLEELEERHRAEQKKLTDKIIGLRKSVPKSDKRKKREVASKIADLEYELKKKQDEELRVLKAKEAGLDPNEPEPEQDDGISLDRLNELSLQEEKAKEETSQKQQQQQPKAKKVNKARQRIEKRNAEMERLRQEAEKEAENQVDMAVVETEAIQKLLEPMHLRIKQVTADGHCLYNAFADQLKTRYDVSVSYKDLRKAAAEYMRKNPDDFTPFLYLEDGDFNKYCNDIENTACWGGQLEILALAKSKQVPVDIVQYGGPTIRICEDEYPSKSPIKLSYHKHLYSLGAHYNSLADQ</sequence>